<dbReference type="Proteomes" id="UP000719766">
    <property type="component" value="Unassembled WGS sequence"/>
</dbReference>
<dbReference type="AlphaFoldDB" id="A0A9P7DAC9"/>
<dbReference type="OrthoDB" id="2690064at2759"/>
<feature type="region of interest" description="Disordered" evidence="1">
    <location>
        <begin position="91"/>
        <end position="139"/>
    </location>
</feature>
<dbReference type="GeneID" id="64601769"/>
<dbReference type="RefSeq" id="XP_041151986.1">
    <property type="nucleotide sequence ID" value="XM_041308005.1"/>
</dbReference>
<accession>A0A9P7DAC9</accession>
<evidence type="ECO:0000313" key="2">
    <source>
        <dbReference type="EMBL" id="KAG1784501.1"/>
    </source>
</evidence>
<protein>
    <submittedName>
        <fullName evidence="2">Uncharacterized protein</fullName>
    </submittedName>
</protein>
<evidence type="ECO:0000256" key="1">
    <source>
        <dbReference type="SAM" id="MobiDB-lite"/>
    </source>
</evidence>
<reference evidence="2" key="1">
    <citation type="journal article" date="2020" name="New Phytol.">
        <title>Comparative genomics reveals dynamic genome evolution in host specialist ectomycorrhizal fungi.</title>
        <authorList>
            <person name="Lofgren L.A."/>
            <person name="Nguyen N.H."/>
            <person name="Vilgalys R."/>
            <person name="Ruytinx J."/>
            <person name="Liao H.L."/>
            <person name="Branco S."/>
            <person name="Kuo A."/>
            <person name="LaButti K."/>
            <person name="Lipzen A."/>
            <person name="Andreopoulos W."/>
            <person name="Pangilinan J."/>
            <person name="Riley R."/>
            <person name="Hundley H."/>
            <person name="Na H."/>
            <person name="Barry K."/>
            <person name="Grigoriev I.V."/>
            <person name="Stajich J.E."/>
            <person name="Kennedy P.G."/>
        </authorList>
    </citation>
    <scope>NUCLEOTIDE SEQUENCE</scope>
    <source>
        <strain evidence="2">S12</strain>
    </source>
</reference>
<comment type="caution">
    <text evidence="2">The sequence shown here is derived from an EMBL/GenBank/DDBJ whole genome shotgun (WGS) entry which is preliminary data.</text>
</comment>
<proteinExistence type="predicted"/>
<name>A0A9P7DAC9_9AGAM</name>
<sequence length="139" mass="15347">MSHVCGELRYDQKKLAGSHGRKNVPPAVFQTIPIGPQLQALWLERGSAGTDVLDDVANEMTRHHPVLALCSNGWKVQAIATERYPSWESTHIKKRKKSSYVNSVSSGTKRKITKFSNAPSDSEPPADLRSPTPSKDSDH</sequence>
<gene>
    <name evidence="2" type="ORF">HD556DRAFT_1451700</name>
</gene>
<dbReference type="EMBL" id="JABBWE010000141">
    <property type="protein sequence ID" value="KAG1784501.1"/>
    <property type="molecule type" value="Genomic_DNA"/>
</dbReference>
<organism evidence="2 3">
    <name type="scientific">Suillus plorans</name>
    <dbReference type="NCBI Taxonomy" id="116603"/>
    <lineage>
        <taxon>Eukaryota</taxon>
        <taxon>Fungi</taxon>
        <taxon>Dikarya</taxon>
        <taxon>Basidiomycota</taxon>
        <taxon>Agaricomycotina</taxon>
        <taxon>Agaricomycetes</taxon>
        <taxon>Agaricomycetidae</taxon>
        <taxon>Boletales</taxon>
        <taxon>Suillineae</taxon>
        <taxon>Suillaceae</taxon>
        <taxon>Suillus</taxon>
    </lineage>
</organism>
<keyword evidence="3" id="KW-1185">Reference proteome</keyword>
<evidence type="ECO:0000313" key="3">
    <source>
        <dbReference type="Proteomes" id="UP000719766"/>
    </source>
</evidence>